<comment type="subunit">
    <text evidence="11">Interacts with cytoplasmic envelopment protein 2; this interaction is essential for the proper localization of each protein to the assembly complex and thus for the production of infectious virus.</text>
</comment>
<evidence type="ECO:0000313" key="13">
    <source>
        <dbReference type="EMBL" id="ARS01648.1"/>
    </source>
</evidence>
<evidence type="ECO:0000256" key="4">
    <source>
        <dbReference type="ARBA" id="ARBA00022707"/>
    </source>
</evidence>
<dbReference type="GO" id="GO:0046760">
    <property type="term" value="P:viral budding from Golgi membrane"/>
    <property type="evidence" value="ECO:0007669"/>
    <property type="project" value="UniProtKB-UniRule"/>
</dbReference>
<evidence type="ECO:0000256" key="6">
    <source>
        <dbReference type="ARBA" id="ARBA00022844"/>
    </source>
</evidence>
<keyword evidence="5 11" id="KW-1040">Host Golgi apparatus</keyword>
<evidence type="ECO:0000256" key="3">
    <source>
        <dbReference type="ARBA" id="ARBA00022580"/>
    </source>
</evidence>
<gene>
    <name evidence="13" type="primary">UL11</name>
</gene>
<feature type="modified residue" description="Phosphoserine" evidence="11">
    <location>
        <position position="42"/>
    </location>
</feature>
<organism evidence="13 14">
    <name type="scientific">Macacine alphaherpesvirus 2</name>
    <dbReference type="NCBI Taxonomy" id="2845554"/>
    <lineage>
        <taxon>Viruses</taxon>
        <taxon>Duplodnaviria</taxon>
        <taxon>Heunggongvirae</taxon>
        <taxon>Peploviricota</taxon>
        <taxon>Herviviricetes</taxon>
        <taxon>Herpesvirales</taxon>
        <taxon>Orthoherpesviridae</taxon>
        <taxon>Alphaherpesvirinae</taxon>
        <taxon>Simplexvirus</taxon>
        <taxon>Simplexvirus macacinealpha2</taxon>
    </lineage>
</organism>
<sequence>MGLAGSRAAPCCCCCRRNVLVTEGGETVSLTAHEFDAVELESDAGGNFYISPELRVVTQSQPRPSRPRGPPSRSGRHWSCSGRRPGPNDHPPPPLLSDDE</sequence>
<reference evidence="13 14" key="1">
    <citation type="journal article" date="2017" name="Virology">
        <title>Genome sequence variation among isolates of monkey B virus (Macacine alphaherpesvirus 1) from captive macaques.</title>
        <authorList>
            <person name="Eberle R."/>
            <person name="Maxwell L.K."/>
            <person name="Nicholson S."/>
            <person name="Black D."/>
            <person name="Jones-Engel L."/>
        </authorList>
    </citation>
    <scope>NUCLEOTIDE SEQUENCE [LARGE SCALE GENOMIC DNA]</scope>
    <source>
        <strain evidence="13">8100812</strain>
    </source>
</reference>
<dbReference type="GO" id="GO:0044178">
    <property type="term" value="C:host cell Golgi membrane"/>
    <property type="evidence" value="ECO:0007669"/>
    <property type="project" value="UniProtKB-SubCell"/>
</dbReference>
<dbReference type="GO" id="GO:0009653">
    <property type="term" value="P:anatomical structure morphogenesis"/>
    <property type="evidence" value="ECO:0007669"/>
    <property type="project" value="UniProtKB-UniRule"/>
</dbReference>
<evidence type="ECO:0000256" key="11">
    <source>
        <dbReference type="HAMAP-Rule" id="MF_04040"/>
    </source>
</evidence>
<dbReference type="GO" id="GO:0019033">
    <property type="term" value="C:viral tegument"/>
    <property type="evidence" value="ECO:0007669"/>
    <property type="project" value="UniProtKB-SubCell"/>
</dbReference>
<evidence type="ECO:0000256" key="8">
    <source>
        <dbReference type="ARBA" id="ARBA00023136"/>
    </source>
</evidence>
<dbReference type="GO" id="GO:0055036">
    <property type="term" value="C:virion membrane"/>
    <property type="evidence" value="ECO:0007669"/>
    <property type="project" value="UniProtKB-SubCell"/>
</dbReference>
<evidence type="ECO:0000256" key="5">
    <source>
        <dbReference type="ARBA" id="ARBA00022812"/>
    </source>
</evidence>
<keyword evidence="7 11" id="KW-1043">Host membrane</keyword>
<dbReference type="EMBL" id="KY628968">
    <property type="protein sequence ID" value="ARS01648.1"/>
    <property type="molecule type" value="Genomic_DNA"/>
</dbReference>
<dbReference type="GO" id="GO:0020002">
    <property type="term" value="C:host cell plasma membrane"/>
    <property type="evidence" value="ECO:0007669"/>
    <property type="project" value="UniProtKB-SubCell"/>
</dbReference>
<evidence type="ECO:0000256" key="12">
    <source>
        <dbReference type="SAM" id="MobiDB-lite"/>
    </source>
</evidence>
<feature type="region of interest" description="Disordered" evidence="12">
    <location>
        <begin position="54"/>
        <end position="100"/>
    </location>
</feature>
<feature type="short sequence motif" description="Di-leucine-like internalization motif" evidence="11">
    <location>
        <begin position="20"/>
        <end position="21"/>
    </location>
</feature>
<comment type="PTM">
    <text evidence="11">Phosphorylated. Phosphorylation does not seem to be required for recycling to the host Golgi apparatus. Packaging is selective for underphosphorylated forms.</text>
</comment>
<keyword evidence="14" id="KW-1185">Reference proteome</keyword>
<keyword evidence="2 11" id="KW-0597">Phosphoprotein</keyword>
<dbReference type="Pfam" id="PF11094">
    <property type="entry name" value="UL11"/>
    <property type="match status" value="1"/>
</dbReference>
<keyword evidence="1 11" id="KW-1032">Host cell membrane</keyword>
<comment type="function">
    <text evidence="11">Plays an important role in the cytoplasmic envelopment of tegument proteins and capsids during the assembly and egress processes. Participates also in viral entry at the fusion step probably by regulating the core fusion machinery.</text>
</comment>
<dbReference type="PIRSF" id="PIRSF003496">
    <property type="entry name" value="Myristoylat_tegument_UL11"/>
    <property type="match status" value="1"/>
</dbReference>
<name>A0A1X9WF26_9ALPH</name>
<protein>
    <recommendedName>
        <fullName evidence="11">Cytoplasmic envelopment protein 3</fullName>
    </recommendedName>
</protein>
<evidence type="ECO:0000313" key="14">
    <source>
        <dbReference type="Proteomes" id="UP000682190"/>
    </source>
</evidence>
<dbReference type="Proteomes" id="UP000682190">
    <property type="component" value="Segment"/>
</dbReference>
<accession>A0A1X9WF26</accession>
<proteinExistence type="inferred from homology"/>
<feature type="initiator methionine" description="Removed; by host" evidence="11">
    <location>
        <position position="1"/>
    </location>
</feature>
<evidence type="ECO:0000256" key="7">
    <source>
        <dbReference type="ARBA" id="ARBA00022870"/>
    </source>
</evidence>
<dbReference type="HAMAP" id="MF_04040">
    <property type="entry name" value="HSV_CEP3_alphahv"/>
    <property type="match status" value="1"/>
</dbReference>
<evidence type="ECO:0000256" key="9">
    <source>
        <dbReference type="ARBA" id="ARBA00023139"/>
    </source>
</evidence>
<feature type="lipid moiety-binding region" description="N-myristoyl glycine; by host" evidence="11">
    <location>
        <position position="2"/>
    </location>
</feature>
<keyword evidence="3 11" id="KW-0920">Virion tegument</keyword>
<dbReference type="InterPro" id="IPR024351">
    <property type="entry name" value="Tegument_UL11_Herpesvir"/>
</dbReference>
<comment type="similarity">
    <text evidence="11">Belongs to the herpesviridae cytoplasmic envelopment protein 3 family.</text>
</comment>
<keyword evidence="6 11" id="KW-0946">Virion</keyword>
<keyword evidence="9 11" id="KW-0564">Palmitate</keyword>
<keyword evidence="4 11" id="KW-0519">Myristate</keyword>
<keyword evidence="8 11" id="KW-0472">Membrane</keyword>
<comment type="subcellular location">
    <subcellularLocation>
        <location evidence="11">Virion tegument</location>
    </subcellularLocation>
    <subcellularLocation>
        <location evidence="11">Virion membrane</location>
        <topology evidence="11">Lipid-anchor</topology>
    </subcellularLocation>
    <subcellularLocation>
        <location evidence="11">Host cell membrane</location>
        <topology evidence="11">Lipid-anchor</topology>
        <orientation evidence="11">Cytoplasmic side</orientation>
    </subcellularLocation>
    <subcellularLocation>
        <location evidence="11">Host Golgi apparatus membrane</location>
        <topology evidence="11">Lipid-anchor</topology>
        <orientation evidence="11">Cytoplasmic side</orientation>
    </subcellularLocation>
    <text evidence="11">Virion membrane-associated tegument protein. Associates with host membrane lipids rafts. During virion morphogenesis, this protein probably accumulates in the endosomes and trans-Golgi where secondary envelopment occurs. It is probably transported to the cell surface from where it is endocytosed and directed to the trans-Golgi network (TGN).</text>
</comment>
<keyword evidence="10 11" id="KW-0449">Lipoprotein</keyword>
<feature type="compositionally biased region" description="Pro residues" evidence="12">
    <location>
        <begin position="88"/>
        <end position="100"/>
    </location>
</feature>
<feature type="region of interest" description="Asp/Glu-rich (acidic)" evidence="11">
    <location>
        <begin position="39"/>
        <end position="45"/>
    </location>
</feature>
<evidence type="ECO:0000256" key="10">
    <source>
        <dbReference type="ARBA" id="ARBA00023288"/>
    </source>
</evidence>
<evidence type="ECO:0000256" key="1">
    <source>
        <dbReference type="ARBA" id="ARBA00022511"/>
    </source>
</evidence>
<comment type="PTM">
    <text evidence="11">Myristoylation and palmitoylation (probably on one or more of the nearby cysteines at the N-terminus) enable membrane-binding and Golgi apparatus-specific targeting and are essential for efficient packaging.</text>
</comment>
<evidence type="ECO:0000256" key="2">
    <source>
        <dbReference type="ARBA" id="ARBA00022553"/>
    </source>
</evidence>
<dbReference type="InterPro" id="IPR016395">
    <property type="entry name" value="UL11_simplexvirus"/>
</dbReference>